<dbReference type="EnsemblPlants" id="AVESA.00010b.r2.4AG0611170.1">
    <property type="protein sequence ID" value="AVESA.00010b.r2.4AG0611170.1.CDS"/>
    <property type="gene ID" value="AVESA.00010b.r2.4AG0611170"/>
</dbReference>
<accession>A0ACD5WCK3</accession>
<organism evidence="1 2">
    <name type="scientific">Avena sativa</name>
    <name type="common">Oat</name>
    <dbReference type="NCBI Taxonomy" id="4498"/>
    <lineage>
        <taxon>Eukaryota</taxon>
        <taxon>Viridiplantae</taxon>
        <taxon>Streptophyta</taxon>
        <taxon>Embryophyta</taxon>
        <taxon>Tracheophyta</taxon>
        <taxon>Spermatophyta</taxon>
        <taxon>Magnoliopsida</taxon>
        <taxon>Liliopsida</taxon>
        <taxon>Poales</taxon>
        <taxon>Poaceae</taxon>
        <taxon>BOP clade</taxon>
        <taxon>Pooideae</taxon>
        <taxon>Poodae</taxon>
        <taxon>Poeae</taxon>
        <taxon>Poeae Chloroplast Group 1 (Aveneae type)</taxon>
        <taxon>Aveninae</taxon>
        <taxon>Avena</taxon>
    </lineage>
</organism>
<name>A0ACD5WCK3_AVESA</name>
<sequence length="372" mass="38271">MSLLVDLDAEDEEALLLAVEAAEAASSKRPRLSTSPSPTPAASEGSYLSALKGSHSSAWKQQQEALNLAHKRPGGYKAPGITPAGGVQIEKGACFKCGDTSHWARECPQSLPASGGGGGGGGTGGGGVYVDTEVKVEEKDCPCGSGICLVLTSSTPRNPGRRFYRCPMKDNGGCNFFEWCDAPSPGAANARSNTSFQSDASVVNMPCSCGAGTCLIFTTKTGINVGRQFYRCPAQGGSSCGLFKWCDDQQQPRTAAPLQAASSPQYQTGVTSTNPNMSKSSSGCFKCGQESHWAKDCPNQSSDPYSDKGGRTLTPTASSSDGCFKCGKAGHWSRDCPVANSGGGGGSGGVAVGGGHVKSSSPTLGSWNSKRY</sequence>
<protein>
    <submittedName>
        <fullName evidence="1">Uncharacterized protein</fullName>
    </submittedName>
</protein>
<evidence type="ECO:0000313" key="2">
    <source>
        <dbReference type="Proteomes" id="UP001732700"/>
    </source>
</evidence>
<reference evidence="1" key="1">
    <citation type="submission" date="2021-05" db="EMBL/GenBank/DDBJ databases">
        <authorList>
            <person name="Scholz U."/>
            <person name="Mascher M."/>
            <person name="Fiebig A."/>
        </authorList>
    </citation>
    <scope>NUCLEOTIDE SEQUENCE [LARGE SCALE GENOMIC DNA]</scope>
</reference>
<proteinExistence type="predicted"/>
<reference evidence="1" key="2">
    <citation type="submission" date="2025-09" db="UniProtKB">
        <authorList>
            <consortium name="EnsemblPlants"/>
        </authorList>
    </citation>
    <scope>IDENTIFICATION</scope>
</reference>
<dbReference type="Proteomes" id="UP001732700">
    <property type="component" value="Chromosome 4A"/>
</dbReference>
<keyword evidence="2" id="KW-1185">Reference proteome</keyword>
<evidence type="ECO:0000313" key="1">
    <source>
        <dbReference type="EnsemblPlants" id="AVESA.00010b.r2.4AG0611170.1.CDS"/>
    </source>
</evidence>